<gene>
    <name evidence="1" type="ORF">GMARGA_LOCUS8725</name>
</gene>
<comment type="caution">
    <text evidence="1">The sequence shown here is derived from an EMBL/GenBank/DDBJ whole genome shotgun (WGS) entry which is preliminary data.</text>
</comment>
<organism evidence="1 2">
    <name type="scientific">Gigaspora margarita</name>
    <dbReference type="NCBI Taxonomy" id="4874"/>
    <lineage>
        <taxon>Eukaryota</taxon>
        <taxon>Fungi</taxon>
        <taxon>Fungi incertae sedis</taxon>
        <taxon>Mucoromycota</taxon>
        <taxon>Glomeromycotina</taxon>
        <taxon>Glomeromycetes</taxon>
        <taxon>Diversisporales</taxon>
        <taxon>Gigasporaceae</taxon>
        <taxon>Gigaspora</taxon>
    </lineage>
</organism>
<evidence type="ECO:0000313" key="1">
    <source>
        <dbReference type="EMBL" id="CAG8638687.1"/>
    </source>
</evidence>
<accession>A0ABN7UPG5</accession>
<sequence>MLLREFVRFDDFGLTYEAVTKSSVEKKVLLKIDIKSSDIWIFEIIRRMLGSIQNIFVVNNAGVRVSSSIDAFIGGKLSGHFAESPRHFFGSLTN</sequence>
<dbReference type="EMBL" id="CAJVQB010004539">
    <property type="protein sequence ID" value="CAG8638687.1"/>
    <property type="molecule type" value="Genomic_DNA"/>
</dbReference>
<name>A0ABN7UPG5_GIGMA</name>
<keyword evidence="2" id="KW-1185">Reference proteome</keyword>
<proteinExistence type="predicted"/>
<reference evidence="1 2" key="1">
    <citation type="submission" date="2021-06" db="EMBL/GenBank/DDBJ databases">
        <authorList>
            <person name="Kallberg Y."/>
            <person name="Tangrot J."/>
            <person name="Rosling A."/>
        </authorList>
    </citation>
    <scope>NUCLEOTIDE SEQUENCE [LARGE SCALE GENOMIC DNA]</scope>
    <source>
        <strain evidence="1 2">120-4 pot B 10/14</strain>
    </source>
</reference>
<dbReference type="Proteomes" id="UP000789901">
    <property type="component" value="Unassembled WGS sequence"/>
</dbReference>
<evidence type="ECO:0000313" key="2">
    <source>
        <dbReference type="Proteomes" id="UP000789901"/>
    </source>
</evidence>
<protein>
    <submittedName>
        <fullName evidence="1">43377_t:CDS:1</fullName>
    </submittedName>
</protein>
<feature type="non-terminal residue" evidence="1">
    <location>
        <position position="94"/>
    </location>
</feature>